<dbReference type="Proteomes" id="UP001164776">
    <property type="component" value="Unassembled WGS sequence"/>
</dbReference>
<accession>A0A9W7X7P1</accession>
<organism evidence="2 3">
    <name type="scientific">Paspalum vaginatum</name>
    <name type="common">seashore paspalum</name>
    <dbReference type="NCBI Taxonomy" id="158149"/>
    <lineage>
        <taxon>Eukaryota</taxon>
        <taxon>Viridiplantae</taxon>
        <taxon>Streptophyta</taxon>
        <taxon>Embryophyta</taxon>
        <taxon>Tracheophyta</taxon>
        <taxon>Spermatophyta</taxon>
        <taxon>Magnoliopsida</taxon>
        <taxon>Liliopsida</taxon>
        <taxon>Poales</taxon>
        <taxon>Poaceae</taxon>
        <taxon>PACMAD clade</taxon>
        <taxon>Panicoideae</taxon>
        <taxon>Andropogonodae</taxon>
        <taxon>Paspaleae</taxon>
        <taxon>Paspalinae</taxon>
        <taxon>Paspalum</taxon>
    </lineage>
</organism>
<gene>
    <name evidence="2" type="ORF">BS78_K218500</name>
</gene>
<dbReference type="EMBL" id="MU630869">
    <property type="protein sequence ID" value="KAJ1253637.1"/>
    <property type="molecule type" value="Genomic_DNA"/>
</dbReference>
<keyword evidence="3" id="KW-1185">Reference proteome</keyword>
<evidence type="ECO:0000313" key="2">
    <source>
        <dbReference type="EMBL" id="KAJ1253637.1"/>
    </source>
</evidence>
<feature type="region of interest" description="Disordered" evidence="1">
    <location>
        <begin position="1"/>
        <end position="114"/>
    </location>
</feature>
<feature type="region of interest" description="Disordered" evidence="1">
    <location>
        <begin position="140"/>
        <end position="198"/>
    </location>
</feature>
<sequence length="198" mass="20772">MARWAVAVATREQEVEEASTRSEGGRIRWGGVGDARVLTARSGGGRRRPVRELGASSNGGGGTAGSWARRGRGEGELGRGRRVRGEGQSAEAPSTSWSRARAAGGAWPAAWRPGRGVPAEAQAAQRRVAGSAGLRRRVAGGSAAWTESGEPETLTGGAKAKENGDGLWTGCAGEEGSGMRWRWQPDRWGPLVSDSRRK</sequence>
<name>A0A9W7X7P1_9POAL</name>
<feature type="compositionally biased region" description="Basic and acidic residues" evidence="1">
    <location>
        <begin position="71"/>
        <end position="85"/>
    </location>
</feature>
<feature type="compositionally biased region" description="Low complexity" evidence="1">
    <location>
        <begin position="99"/>
        <end position="114"/>
    </location>
</feature>
<dbReference type="AlphaFoldDB" id="A0A9W7X7P1"/>
<comment type="caution">
    <text evidence="2">The sequence shown here is derived from an EMBL/GenBank/DDBJ whole genome shotgun (WGS) entry which is preliminary data.</text>
</comment>
<proteinExistence type="predicted"/>
<evidence type="ECO:0000313" key="3">
    <source>
        <dbReference type="Proteomes" id="UP001164776"/>
    </source>
</evidence>
<protein>
    <submittedName>
        <fullName evidence="2">Uncharacterized protein</fullName>
    </submittedName>
</protein>
<reference evidence="2 3" key="1">
    <citation type="submission" date="2022-10" db="EMBL/GenBank/DDBJ databases">
        <title>WGS assembly of Paspalum vaginatum 540-79.</title>
        <authorList>
            <person name="Sun G."/>
            <person name="Wase N."/>
            <person name="Shu S."/>
            <person name="Jenkins J."/>
            <person name="Zhou B."/>
            <person name="Torres-Rodriguez J."/>
            <person name="Chen C."/>
            <person name="Sandor L."/>
            <person name="Plott C."/>
            <person name="Yoshinga Y."/>
            <person name="Daum C."/>
            <person name="Qi P."/>
            <person name="Barry K."/>
            <person name="Lipzen A."/>
            <person name="Berry L."/>
            <person name="Pedersen C."/>
            <person name="Gottilla T."/>
            <person name="Foltz A."/>
            <person name="Yu H."/>
            <person name="O'Malley R."/>
            <person name="Zhang C."/>
            <person name="Devos K."/>
            <person name="Sigmon B."/>
            <person name="Yu B."/>
            <person name="Obata T."/>
            <person name="Schmutz J."/>
            <person name="Schnable J."/>
        </authorList>
    </citation>
    <scope>NUCLEOTIDE SEQUENCE [LARGE SCALE GENOMIC DNA]</scope>
    <source>
        <strain evidence="3">cv. 540-79</strain>
    </source>
</reference>
<evidence type="ECO:0000256" key="1">
    <source>
        <dbReference type="SAM" id="MobiDB-lite"/>
    </source>
</evidence>